<evidence type="ECO:0000313" key="1">
    <source>
        <dbReference type="EMBL" id="GMI40358.1"/>
    </source>
</evidence>
<reference evidence="1 2" key="1">
    <citation type="journal article" date="2023" name="Commun. Biol.">
        <title>Genome analysis of Parmales, the sister group of diatoms, reveals the evolutionary specialization of diatoms from phago-mixotrophs to photoautotrophs.</title>
        <authorList>
            <person name="Ban H."/>
            <person name="Sato S."/>
            <person name="Yoshikawa S."/>
            <person name="Yamada K."/>
            <person name="Nakamura Y."/>
            <person name="Ichinomiya M."/>
            <person name="Sato N."/>
            <person name="Blanc-Mathieu R."/>
            <person name="Endo H."/>
            <person name="Kuwata A."/>
            <person name="Ogata H."/>
        </authorList>
    </citation>
    <scope>NUCLEOTIDE SEQUENCE [LARGE SCALE GENOMIC DNA]</scope>
</reference>
<accession>A0ABQ6N564</accession>
<comment type="caution">
    <text evidence="1">The sequence shown here is derived from an EMBL/GenBank/DDBJ whole genome shotgun (WGS) entry which is preliminary data.</text>
</comment>
<dbReference type="EMBL" id="BRYB01000929">
    <property type="protein sequence ID" value="GMI40358.1"/>
    <property type="molecule type" value="Genomic_DNA"/>
</dbReference>
<keyword evidence="2" id="KW-1185">Reference proteome</keyword>
<sequence>MPSTLDNPPKAALIGAFLASAATISYVVKSYNKWERTSGLSSIQLLPSESSPIIRSAPPISSVTFCTGDWQDAEKQLRLKVAEIVHCNPWLDSTLEEEGGGLAAYYPAGSKSIFSVRGDIEIRRVVSHTKMEEYNDMVQSLQDVLCKTTDESVGRKTPLWRVTLIPAPDDDDDETSTTEACYAVVVSANHSLMDGHGYYRLYNMLSEGARVERLNPVRDLNSPRKIVEAMGGEPSLMSKTLPGFLMRFLWGTFKNSVLKETKAMGFLISSDFVQAEKKRAGAVKVSTNDVVVSSFSKAIGCSVTMMACNFRGRIADVGNDHVGNYEDLVCYTPEDYGTPELIRASVGGGTFKRAGGGRMPTNLEHFQGGFYGVVTNWATFAKTLKMEGGAQDLHLPLFDWNTTTPASVSSAMVIFRPREGEVAALVAGSERALEKIRASGIVGGNMGEEQ</sequence>
<evidence type="ECO:0000313" key="2">
    <source>
        <dbReference type="Proteomes" id="UP001165060"/>
    </source>
</evidence>
<dbReference type="Proteomes" id="UP001165060">
    <property type="component" value="Unassembled WGS sequence"/>
</dbReference>
<protein>
    <submittedName>
        <fullName evidence="1">Uncharacterized protein</fullName>
    </submittedName>
</protein>
<organism evidence="1 2">
    <name type="scientific">Tetraparma gracilis</name>
    <dbReference type="NCBI Taxonomy" id="2962635"/>
    <lineage>
        <taxon>Eukaryota</taxon>
        <taxon>Sar</taxon>
        <taxon>Stramenopiles</taxon>
        <taxon>Ochrophyta</taxon>
        <taxon>Bolidophyceae</taxon>
        <taxon>Parmales</taxon>
        <taxon>Triparmaceae</taxon>
        <taxon>Tetraparma</taxon>
    </lineage>
</organism>
<proteinExistence type="predicted"/>
<name>A0ABQ6N564_9STRA</name>
<gene>
    <name evidence="1" type="ORF">TeGR_g1673</name>
</gene>